<reference evidence="1" key="1">
    <citation type="submission" date="2021-01" db="EMBL/GenBank/DDBJ databases">
        <title>Whole genome shotgun sequence of Virgisporangium aurantiacum NBRC 16421.</title>
        <authorList>
            <person name="Komaki H."/>
            <person name="Tamura T."/>
        </authorList>
    </citation>
    <scope>NUCLEOTIDE SEQUENCE</scope>
    <source>
        <strain evidence="1">NBRC 16421</strain>
    </source>
</reference>
<accession>A0A8J4E3L6</accession>
<protein>
    <submittedName>
        <fullName evidence="1">Uncharacterized protein</fullName>
    </submittedName>
</protein>
<comment type="caution">
    <text evidence="1">The sequence shown here is derived from an EMBL/GenBank/DDBJ whole genome shotgun (WGS) entry which is preliminary data.</text>
</comment>
<organism evidence="1 2">
    <name type="scientific">Virgisporangium aurantiacum</name>
    <dbReference type="NCBI Taxonomy" id="175570"/>
    <lineage>
        <taxon>Bacteria</taxon>
        <taxon>Bacillati</taxon>
        <taxon>Actinomycetota</taxon>
        <taxon>Actinomycetes</taxon>
        <taxon>Micromonosporales</taxon>
        <taxon>Micromonosporaceae</taxon>
        <taxon>Virgisporangium</taxon>
    </lineage>
</organism>
<sequence length="58" mass="6166">MPDRPAPPWAALFAKPEQADQLSWGREPMVFAASDAADLVAAVAPAAPEPELRLAWPA</sequence>
<evidence type="ECO:0000313" key="1">
    <source>
        <dbReference type="EMBL" id="GIJ60073.1"/>
    </source>
</evidence>
<name>A0A8J4E3L6_9ACTN</name>
<dbReference type="RefSeq" id="WP_204003869.1">
    <property type="nucleotide sequence ID" value="NZ_BOPG01000050.1"/>
</dbReference>
<dbReference type="Proteomes" id="UP000612585">
    <property type="component" value="Unassembled WGS sequence"/>
</dbReference>
<keyword evidence="2" id="KW-1185">Reference proteome</keyword>
<evidence type="ECO:0000313" key="2">
    <source>
        <dbReference type="Proteomes" id="UP000612585"/>
    </source>
</evidence>
<dbReference type="AlphaFoldDB" id="A0A8J4E3L6"/>
<gene>
    <name evidence="1" type="ORF">Vau01_075890</name>
</gene>
<dbReference type="EMBL" id="BOPG01000050">
    <property type="protein sequence ID" value="GIJ60073.1"/>
    <property type="molecule type" value="Genomic_DNA"/>
</dbReference>
<proteinExistence type="predicted"/>